<dbReference type="GO" id="GO:0005615">
    <property type="term" value="C:extracellular space"/>
    <property type="evidence" value="ECO:0000318"/>
    <property type="project" value="GO_Central"/>
</dbReference>
<keyword evidence="1" id="KW-0812">Transmembrane</keyword>
<dbReference type="InParanoid" id="A9V1J8"/>
<evidence type="ECO:0000313" key="4">
    <source>
        <dbReference type="Proteomes" id="UP000001357"/>
    </source>
</evidence>
<keyword evidence="1" id="KW-0472">Membrane</keyword>
<dbReference type="OMA" id="HVYGVWW"/>
<dbReference type="Proteomes" id="UP000001357">
    <property type="component" value="Unassembled WGS sequence"/>
</dbReference>
<evidence type="ECO:0000259" key="2">
    <source>
        <dbReference type="PROSITE" id="PS51762"/>
    </source>
</evidence>
<dbReference type="GO" id="GO:0005975">
    <property type="term" value="P:carbohydrate metabolic process"/>
    <property type="evidence" value="ECO:0007669"/>
    <property type="project" value="InterPro"/>
</dbReference>
<dbReference type="GO" id="GO:0045088">
    <property type="term" value="P:regulation of innate immune response"/>
    <property type="evidence" value="ECO:0000318"/>
    <property type="project" value="GO_Central"/>
</dbReference>
<dbReference type="RefSeq" id="XP_001746682.1">
    <property type="nucleotide sequence ID" value="XM_001746630.1"/>
</dbReference>
<dbReference type="SUPFAM" id="SSF49899">
    <property type="entry name" value="Concanavalin A-like lectins/glucanases"/>
    <property type="match status" value="1"/>
</dbReference>
<dbReference type="GeneID" id="5891844"/>
<reference evidence="3 4" key="1">
    <citation type="journal article" date="2008" name="Nature">
        <title>The genome of the choanoflagellate Monosiga brevicollis and the origin of metazoans.</title>
        <authorList>
            <consortium name="JGI Sequencing"/>
            <person name="King N."/>
            <person name="Westbrook M.J."/>
            <person name="Young S.L."/>
            <person name="Kuo A."/>
            <person name="Abedin M."/>
            <person name="Chapman J."/>
            <person name="Fairclough S."/>
            <person name="Hellsten U."/>
            <person name="Isogai Y."/>
            <person name="Letunic I."/>
            <person name="Marr M."/>
            <person name="Pincus D."/>
            <person name="Putnam N."/>
            <person name="Rokas A."/>
            <person name="Wright K.J."/>
            <person name="Zuzow R."/>
            <person name="Dirks W."/>
            <person name="Good M."/>
            <person name="Goodstein D."/>
            <person name="Lemons D."/>
            <person name="Li W."/>
            <person name="Lyons J.B."/>
            <person name="Morris A."/>
            <person name="Nichols S."/>
            <person name="Richter D.J."/>
            <person name="Salamov A."/>
            <person name="Bork P."/>
            <person name="Lim W.A."/>
            <person name="Manning G."/>
            <person name="Miller W.T."/>
            <person name="McGinnis W."/>
            <person name="Shapiro H."/>
            <person name="Tjian R."/>
            <person name="Grigoriev I.V."/>
            <person name="Rokhsar D."/>
        </authorList>
    </citation>
    <scope>NUCLEOTIDE SEQUENCE [LARGE SCALE GENOMIC DNA]</scope>
    <source>
        <strain evidence="4">MX1 / ATCC 50154</strain>
    </source>
</reference>
<name>A9V1J8_MONBE</name>
<organism evidence="3 4">
    <name type="scientific">Monosiga brevicollis</name>
    <name type="common">Choanoflagellate</name>
    <dbReference type="NCBI Taxonomy" id="81824"/>
    <lineage>
        <taxon>Eukaryota</taxon>
        <taxon>Choanoflagellata</taxon>
        <taxon>Craspedida</taxon>
        <taxon>Salpingoecidae</taxon>
        <taxon>Monosiga</taxon>
    </lineage>
</organism>
<dbReference type="GO" id="GO:0038187">
    <property type="term" value="F:pattern recognition receptor activity"/>
    <property type="evidence" value="ECO:0000318"/>
    <property type="project" value="GO_Central"/>
</dbReference>
<evidence type="ECO:0000313" key="3">
    <source>
        <dbReference type="EMBL" id="EDQ88578.1"/>
    </source>
</evidence>
<dbReference type="GO" id="GO:0004553">
    <property type="term" value="F:hydrolase activity, hydrolyzing O-glycosyl compounds"/>
    <property type="evidence" value="ECO:0007669"/>
    <property type="project" value="InterPro"/>
</dbReference>
<evidence type="ECO:0000256" key="1">
    <source>
        <dbReference type="SAM" id="Phobius"/>
    </source>
</evidence>
<proteinExistence type="predicted"/>
<dbReference type="PROSITE" id="PS51762">
    <property type="entry name" value="GH16_2"/>
    <property type="match status" value="1"/>
</dbReference>
<dbReference type="PANTHER" id="PTHR10963">
    <property type="entry name" value="GLYCOSYL HYDROLASE-RELATED"/>
    <property type="match status" value="1"/>
</dbReference>
<dbReference type="Gene3D" id="2.60.120.200">
    <property type="match status" value="1"/>
</dbReference>
<dbReference type="AlphaFoldDB" id="A9V1J8"/>
<dbReference type="InterPro" id="IPR013320">
    <property type="entry name" value="ConA-like_dom_sf"/>
</dbReference>
<feature type="transmembrane region" description="Helical" evidence="1">
    <location>
        <begin position="7"/>
        <end position="26"/>
    </location>
</feature>
<dbReference type="KEGG" id="mbr:MONBRDRAFT_37405"/>
<accession>A9V1J8</accession>
<dbReference type="GO" id="GO:0005576">
    <property type="term" value="C:extracellular region"/>
    <property type="evidence" value="ECO:0000318"/>
    <property type="project" value="GO_Central"/>
</dbReference>
<dbReference type="Pfam" id="PF00722">
    <property type="entry name" value="Glyco_hydro_16"/>
    <property type="match status" value="1"/>
</dbReference>
<protein>
    <recommendedName>
        <fullName evidence="2">GH16 domain-containing protein</fullName>
    </recommendedName>
</protein>
<dbReference type="PANTHER" id="PTHR10963:SF60">
    <property type="entry name" value="GRAM-NEGATIVE BACTERIA-BINDING PROTEIN 1-RELATED"/>
    <property type="match status" value="1"/>
</dbReference>
<keyword evidence="1" id="KW-1133">Transmembrane helix</keyword>
<sequence>MGHGRGSGGWVAVAVVGIVVGIGFGIPEVRADPPAGYDWHVFPAMTDDFEGQQLNTTKWLDHNPEWQGRLPGLFNASNVKVSNGTLQLWARNANITDPSLRQQGYANFTTSAVQSTTLVRYGYFEIRSRVGTSRVSSSFWFYHNNGTEWTEIDVFEMTGENADQPLPYQDTMHTHIFQLPNTAPADIPAKCHCQLPTSAAPQQPAPTMKLKDAASCQRYNITTAATPFDADFHVFSLLWTPTVLEYAVDGAVWWSIPNYCMHQPLTLNFDRETMPDWFGLPEPTHLPDRPFEVDYVHAWQASRYPQS</sequence>
<keyword evidence="4" id="KW-1185">Reference proteome</keyword>
<gene>
    <name evidence="3" type="ORF">MONBRDRAFT_37405</name>
</gene>
<feature type="domain" description="GH16" evidence="2">
    <location>
        <begin position="37"/>
        <end position="304"/>
    </location>
</feature>
<dbReference type="EMBL" id="CH991554">
    <property type="protein sequence ID" value="EDQ88578.1"/>
    <property type="molecule type" value="Genomic_DNA"/>
</dbReference>
<dbReference type="InterPro" id="IPR000757">
    <property type="entry name" value="Beta-glucanase-like"/>
</dbReference>
<dbReference type="InterPro" id="IPR050546">
    <property type="entry name" value="Glycosyl_Hydrlase_16"/>
</dbReference>